<evidence type="ECO:0000256" key="6">
    <source>
        <dbReference type="ARBA" id="ARBA00047321"/>
    </source>
</evidence>
<evidence type="ECO:0000313" key="8">
    <source>
        <dbReference type="EMBL" id="PYB71440.1"/>
    </source>
</evidence>
<comment type="catalytic activity">
    <reaction evidence="6">
        <text>L-tryptophan + O2 = indole-3-acetamide + CO2 + H2O</text>
        <dbReference type="Rhea" id="RHEA:16165"/>
        <dbReference type="ChEBI" id="CHEBI:15377"/>
        <dbReference type="ChEBI" id="CHEBI:15379"/>
        <dbReference type="ChEBI" id="CHEBI:16031"/>
        <dbReference type="ChEBI" id="CHEBI:16526"/>
        <dbReference type="ChEBI" id="CHEBI:57912"/>
        <dbReference type="EC" id="1.13.12.3"/>
    </reaction>
</comment>
<dbReference type="InterPro" id="IPR002937">
    <property type="entry name" value="Amino_oxidase"/>
</dbReference>
<organism evidence="8 9">
    <name type="scientific">Rhizobium wuzhouense</name>
    <dbReference type="NCBI Taxonomy" id="1986026"/>
    <lineage>
        <taxon>Bacteria</taxon>
        <taxon>Pseudomonadati</taxon>
        <taxon>Pseudomonadota</taxon>
        <taxon>Alphaproteobacteria</taxon>
        <taxon>Hyphomicrobiales</taxon>
        <taxon>Rhizobiaceae</taxon>
        <taxon>Rhizobium/Agrobacterium group</taxon>
        <taxon>Rhizobium</taxon>
    </lineage>
</organism>
<dbReference type="PANTHER" id="PTHR10742:SF410">
    <property type="entry name" value="LYSINE-SPECIFIC HISTONE DEMETHYLASE 2"/>
    <property type="match status" value="1"/>
</dbReference>
<evidence type="ECO:0000256" key="4">
    <source>
        <dbReference type="ARBA" id="ARBA00017871"/>
    </source>
</evidence>
<evidence type="ECO:0000256" key="1">
    <source>
        <dbReference type="ARBA" id="ARBA00004814"/>
    </source>
</evidence>
<name>A0ABX5NMV5_9HYPH</name>
<keyword evidence="5" id="KW-0073">Auxin biosynthesis</keyword>
<dbReference type="Pfam" id="PF01593">
    <property type="entry name" value="Amino_oxidase"/>
    <property type="match status" value="1"/>
</dbReference>
<dbReference type="Proteomes" id="UP000247536">
    <property type="component" value="Unassembled WGS sequence"/>
</dbReference>
<comment type="similarity">
    <text evidence="2">Belongs to the tryptophan 2-monooxygenase family.</text>
</comment>
<dbReference type="PANTHER" id="PTHR10742">
    <property type="entry name" value="FLAVIN MONOAMINE OXIDASE"/>
    <property type="match status" value="1"/>
</dbReference>
<dbReference type="Gene3D" id="3.90.660.10">
    <property type="match status" value="1"/>
</dbReference>
<dbReference type="EMBL" id="QJRY01000007">
    <property type="protein sequence ID" value="PYB71440.1"/>
    <property type="molecule type" value="Genomic_DNA"/>
</dbReference>
<dbReference type="EC" id="1.13.12.3" evidence="3"/>
<evidence type="ECO:0000256" key="2">
    <source>
        <dbReference type="ARBA" id="ARBA00005833"/>
    </source>
</evidence>
<evidence type="ECO:0000313" key="9">
    <source>
        <dbReference type="Proteomes" id="UP000247536"/>
    </source>
</evidence>
<evidence type="ECO:0000259" key="7">
    <source>
        <dbReference type="Pfam" id="PF01593"/>
    </source>
</evidence>
<comment type="pathway">
    <text evidence="1">Plant hormone metabolism; auxin biosynthesis.</text>
</comment>
<gene>
    <name evidence="8" type="ORF">DMY87_19070</name>
</gene>
<keyword evidence="9" id="KW-1185">Reference proteome</keyword>
<reference evidence="8 9" key="1">
    <citation type="submission" date="2018-06" db="EMBL/GenBank/DDBJ databases">
        <title>Rhizobium wuzhouense sp. nov., isolated from roots of Oryza officinalis.</title>
        <authorList>
            <person name="Yuan T."/>
        </authorList>
    </citation>
    <scope>NUCLEOTIDE SEQUENCE [LARGE SCALE GENOMIC DNA]</scope>
    <source>
        <strain evidence="8 9">W44</strain>
    </source>
</reference>
<protein>
    <recommendedName>
        <fullName evidence="4">Tryptophan 2-monooxygenase</fullName>
        <ecNumber evidence="3">1.13.12.3</ecNumber>
    </recommendedName>
</protein>
<evidence type="ECO:0000256" key="3">
    <source>
        <dbReference type="ARBA" id="ARBA00012535"/>
    </source>
</evidence>
<proteinExistence type="inferred from homology"/>
<dbReference type="SUPFAM" id="SSF51905">
    <property type="entry name" value="FAD/NAD(P)-binding domain"/>
    <property type="match status" value="1"/>
</dbReference>
<dbReference type="InterPro" id="IPR036188">
    <property type="entry name" value="FAD/NAD-bd_sf"/>
</dbReference>
<dbReference type="SUPFAM" id="SSF54373">
    <property type="entry name" value="FAD-linked reductases, C-terminal domain"/>
    <property type="match status" value="1"/>
</dbReference>
<feature type="domain" description="Amine oxidase" evidence="7">
    <location>
        <begin position="87"/>
        <end position="492"/>
    </location>
</feature>
<dbReference type="Gene3D" id="3.50.50.60">
    <property type="entry name" value="FAD/NAD(P)-binding domain"/>
    <property type="match status" value="1"/>
</dbReference>
<accession>A0ABX5NMV5</accession>
<dbReference type="InterPro" id="IPR050281">
    <property type="entry name" value="Flavin_monoamine_oxidase"/>
</dbReference>
<sequence>MPRRKRAAAGSSSPKISRLRTWEQPSMRPDRLRRRLLFLLAGSGLSTLPLARHALAAPSRPTPGKGQAQAAADAGKGLKVIVVGAGMAGLSAAATLTEAGAEVIVLEARDRIGGRIFTDRSLGVPVENGANFIHGFNDNPAAELASQTGATPFFVDPEQWQLFQPGGVEPEEFETDDIFDDLNRIADKAAEEADGDRKRSLEEVIAVLDPALLQEPIGNWALTDTYEGDLGAPLAQISALHFDAGEIFDGPDAVLREGYDTLPKALAEGLDIRLNEPVRRIRHSAGGVTVDTVTGTLSADHCIVTVPLGVLKAGSVVFDPPLPEPHRRAIATIGFGRLAKVSVAFDQAFWPEAPHFLGFAGDRRGRFADMLNLVPIHGAAVLTMVASGDYAETVDAMDDAALRADITAVLRDMFGDKAVAPKAMARHVWSADPFALGTYSFPAVGAAPSDHQVLALPAGPRLFLAGEHTSADYFGTVHGAFISGERAADAVLVAGKG</sequence>
<comment type="caution">
    <text evidence="8">The sequence shown here is derived from an EMBL/GenBank/DDBJ whole genome shotgun (WGS) entry which is preliminary data.</text>
</comment>
<evidence type="ECO:0000256" key="5">
    <source>
        <dbReference type="ARBA" id="ARBA00023070"/>
    </source>
</evidence>